<dbReference type="GO" id="GO:0005549">
    <property type="term" value="F:odorant binding"/>
    <property type="evidence" value="ECO:0007669"/>
    <property type="project" value="InterPro"/>
</dbReference>
<evidence type="ECO:0000256" key="8">
    <source>
        <dbReference type="ARBA" id="ARBA00023170"/>
    </source>
</evidence>
<feature type="transmembrane region" description="Helical" evidence="10">
    <location>
        <begin position="327"/>
        <end position="347"/>
    </location>
</feature>
<keyword evidence="4 10" id="KW-0812">Transmembrane</keyword>
<dbReference type="GO" id="GO:0004984">
    <property type="term" value="F:olfactory receptor activity"/>
    <property type="evidence" value="ECO:0007669"/>
    <property type="project" value="InterPro"/>
</dbReference>
<reference evidence="11" key="1">
    <citation type="journal article" date="2017" name="Sci. Rep.">
        <title>Antennal transcriptome analysis and expression profiles of olfactory genes in Anoplophora chinensis.</title>
        <authorList>
            <person name="Wang J."/>
            <person name="Hu P."/>
            <person name="Gao P."/>
            <person name="Tao J."/>
            <person name="Luo Y."/>
        </authorList>
    </citation>
    <scope>NUCLEOTIDE SEQUENCE</scope>
</reference>
<proteinExistence type="evidence at transcript level"/>
<evidence type="ECO:0000256" key="9">
    <source>
        <dbReference type="ARBA" id="ARBA00023224"/>
    </source>
</evidence>
<keyword evidence="9 10" id="KW-0807">Transducer</keyword>
<keyword evidence="8 10" id="KW-0675">Receptor</keyword>
<evidence type="ECO:0000256" key="5">
    <source>
        <dbReference type="ARBA" id="ARBA00022725"/>
    </source>
</evidence>
<dbReference type="Pfam" id="PF02949">
    <property type="entry name" value="7tm_6"/>
    <property type="match status" value="1"/>
</dbReference>
<keyword evidence="7 10" id="KW-0472">Membrane</keyword>
<keyword evidence="5 10" id="KW-0552">Olfaction</keyword>
<keyword evidence="2" id="KW-1003">Cell membrane</keyword>
<evidence type="ECO:0000256" key="10">
    <source>
        <dbReference type="RuleBase" id="RU351113"/>
    </source>
</evidence>
<dbReference type="GO" id="GO:0005886">
    <property type="term" value="C:plasma membrane"/>
    <property type="evidence" value="ECO:0007669"/>
    <property type="project" value="UniProtKB-SubCell"/>
</dbReference>
<evidence type="ECO:0000256" key="3">
    <source>
        <dbReference type="ARBA" id="ARBA00022606"/>
    </source>
</evidence>
<evidence type="ECO:0000256" key="7">
    <source>
        <dbReference type="ARBA" id="ARBA00023136"/>
    </source>
</evidence>
<comment type="caution">
    <text evidence="10">Lacks conserved residue(s) required for the propagation of feature annotation.</text>
</comment>
<evidence type="ECO:0000313" key="11">
    <source>
        <dbReference type="EMBL" id="AUF73016.1"/>
    </source>
</evidence>
<comment type="subcellular location">
    <subcellularLocation>
        <location evidence="1 10">Cell membrane</location>
        <topology evidence="1 10">Multi-pass membrane protein</topology>
    </subcellularLocation>
</comment>
<accession>A0A2H4ZB88</accession>
<sequence length="422" mass="49102">MIETDIGRKEVRIVESMLEQDMQQNYDFSSYFRPSIIMLKLFGFWRPDRNLKFKGIYNCYTALCSSIWVAFLLSQIIYIINNRNDVQEITAALSVTVTFTVDLIVMMFTYKNMNCLKVLIKEMNRPLFQVKCQKHYHIAKNTERMYKLMFKSCLYLAILTDALVTVVPLMGKEKKSSIKGWFPYDYTTPLYFILTYIFQNLVFIWNTFISFNIGMIILALLIQVGLQCDLLCCTLDSLDDFYTEGNVLYEISLEDKLKLTTDRERFSKEMTKNLVICIEHHRQILRVVKDVERISGTGLFILFVGGGLILCSSLFPLSVVKIGSIEFIMLLFYLICMLTVQFLYCWLGNEIIFKSSLILQSAFNTPWIGCNVKFQKILLVFMMKTSKPISILTGGLFRMSVPVFVSILRTTYSYFTLLKNIQ</sequence>
<dbReference type="PANTHER" id="PTHR21137">
    <property type="entry name" value="ODORANT RECEPTOR"/>
    <property type="match status" value="1"/>
</dbReference>
<feature type="transmembrane region" description="Helical" evidence="10">
    <location>
        <begin position="153"/>
        <end position="171"/>
    </location>
</feature>
<evidence type="ECO:0000256" key="1">
    <source>
        <dbReference type="ARBA" id="ARBA00004651"/>
    </source>
</evidence>
<feature type="transmembrane region" description="Helical" evidence="10">
    <location>
        <begin position="294"/>
        <end position="315"/>
    </location>
</feature>
<evidence type="ECO:0000256" key="2">
    <source>
        <dbReference type="ARBA" id="ARBA00022475"/>
    </source>
</evidence>
<protein>
    <recommendedName>
        <fullName evidence="10">Odorant receptor</fullName>
    </recommendedName>
</protein>
<dbReference type="InterPro" id="IPR004117">
    <property type="entry name" value="7tm6_olfct_rcpt"/>
</dbReference>
<feature type="transmembrane region" description="Helical" evidence="10">
    <location>
        <begin position="57"/>
        <end position="80"/>
    </location>
</feature>
<feature type="transmembrane region" description="Helical" evidence="10">
    <location>
        <begin position="92"/>
        <end position="110"/>
    </location>
</feature>
<dbReference type="PANTHER" id="PTHR21137:SF35">
    <property type="entry name" value="ODORANT RECEPTOR 19A-RELATED"/>
    <property type="match status" value="1"/>
</dbReference>
<keyword evidence="3 10" id="KW-0716">Sensory transduction</keyword>
<dbReference type="EMBL" id="MF975440">
    <property type="protein sequence ID" value="AUF73016.1"/>
    <property type="molecule type" value="mRNA"/>
</dbReference>
<dbReference type="AlphaFoldDB" id="A0A2H4ZB88"/>
<name>A0A2H4ZB88_ANOCN</name>
<evidence type="ECO:0000256" key="6">
    <source>
        <dbReference type="ARBA" id="ARBA00022989"/>
    </source>
</evidence>
<dbReference type="GO" id="GO:0007165">
    <property type="term" value="P:signal transduction"/>
    <property type="evidence" value="ECO:0007669"/>
    <property type="project" value="UniProtKB-KW"/>
</dbReference>
<comment type="similarity">
    <text evidence="10">Belongs to the insect chemoreceptor superfamily. Heteromeric odorant receptor channel (TC 1.A.69) family.</text>
</comment>
<feature type="transmembrane region" description="Helical" evidence="10">
    <location>
        <begin position="191"/>
        <end position="221"/>
    </location>
</feature>
<evidence type="ECO:0000256" key="4">
    <source>
        <dbReference type="ARBA" id="ARBA00022692"/>
    </source>
</evidence>
<keyword evidence="6 10" id="KW-1133">Transmembrane helix</keyword>
<organism evidence="11">
    <name type="scientific">Anoplophora chinensis</name>
    <name type="common">Citrus longhorn beetle</name>
    <dbReference type="NCBI Taxonomy" id="217632"/>
    <lineage>
        <taxon>Eukaryota</taxon>
        <taxon>Metazoa</taxon>
        <taxon>Ecdysozoa</taxon>
        <taxon>Arthropoda</taxon>
        <taxon>Hexapoda</taxon>
        <taxon>Insecta</taxon>
        <taxon>Pterygota</taxon>
        <taxon>Neoptera</taxon>
        <taxon>Endopterygota</taxon>
        <taxon>Coleoptera</taxon>
        <taxon>Polyphaga</taxon>
        <taxon>Cucujiformia</taxon>
        <taxon>Chrysomeloidea</taxon>
        <taxon>Cerambycidae</taxon>
        <taxon>Lamiinae</taxon>
        <taxon>Lamiini</taxon>
        <taxon>Anoplophora</taxon>
    </lineage>
</organism>